<dbReference type="SMART" id="SM00518">
    <property type="entry name" value="AP2Ec"/>
    <property type="match status" value="1"/>
</dbReference>
<keyword evidence="8" id="KW-0234">DNA repair</keyword>
<keyword evidence="6 10" id="KW-0378">Hydrolase</keyword>
<evidence type="ECO:0000256" key="4">
    <source>
        <dbReference type="ARBA" id="ARBA00022723"/>
    </source>
</evidence>
<feature type="domain" description="Xylose isomerase-like TIM barrel" evidence="9">
    <location>
        <begin position="24"/>
        <end position="283"/>
    </location>
</feature>
<dbReference type="CDD" id="cd00019">
    <property type="entry name" value="AP2Ec"/>
    <property type="match status" value="1"/>
</dbReference>
<dbReference type="Pfam" id="PF01261">
    <property type="entry name" value="AP_endonuc_2"/>
    <property type="match status" value="1"/>
</dbReference>
<evidence type="ECO:0000256" key="3">
    <source>
        <dbReference type="ARBA" id="ARBA00022722"/>
    </source>
</evidence>
<gene>
    <name evidence="10" type="ORF">Q5741_00720</name>
</gene>
<proteinExistence type="inferred from homology"/>
<dbReference type="Proteomes" id="UP001240171">
    <property type="component" value="Unassembled WGS sequence"/>
</dbReference>
<keyword evidence="11" id="KW-1185">Reference proteome</keyword>
<evidence type="ECO:0000256" key="5">
    <source>
        <dbReference type="ARBA" id="ARBA00022763"/>
    </source>
</evidence>
<evidence type="ECO:0000259" key="9">
    <source>
        <dbReference type="Pfam" id="PF01261"/>
    </source>
</evidence>
<evidence type="ECO:0000256" key="6">
    <source>
        <dbReference type="ARBA" id="ARBA00022801"/>
    </source>
</evidence>
<keyword evidence="4" id="KW-0479">Metal-binding</keyword>
<evidence type="ECO:0000256" key="1">
    <source>
        <dbReference type="ARBA" id="ARBA00001947"/>
    </source>
</evidence>
<accession>A0ABT9CB65</accession>
<keyword evidence="3" id="KW-0540">Nuclease</keyword>
<dbReference type="InterPro" id="IPR018246">
    <property type="entry name" value="AP_endonuc_F2_Zn_BS"/>
</dbReference>
<comment type="caution">
    <text evidence="10">The sequence shown here is derived from an EMBL/GenBank/DDBJ whole genome shotgun (WGS) entry which is preliminary data.</text>
</comment>
<dbReference type="NCBIfam" id="TIGR00587">
    <property type="entry name" value="nfo"/>
    <property type="match status" value="1"/>
</dbReference>
<dbReference type="PANTHER" id="PTHR21445:SF0">
    <property type="entry name" value="APURINIC-APYRIMIDINIC ENDONUCLEASE"/>
    <property type="match status" value="1"/>
</dbReference>
<dbReference type="SUPFAM" id="SSF51658">
    <property type="entry name" value="Xylose isomerase-like"/>
    <property type="match status" value="1"/>
</dbReference>
<dbReference type="InterPro" id="IPR013022">
    <property type="entry name" value="Xyl_isomerase-like_TIM-brl"/>
</dbReference>
<evidence type="ECO:0000313" key="10">
    <source>
        <dbReference type="EMBL" id="MDO7904931.1"/>
    </source>
</evidence>
<dbReference type="InterPro" id="IPR001719">
    <property type="entry name" value="AP_endonuc_2"/>
</dbReference>
<sequence>MMPSKGFAVGGHVSTRGGFLKAAERAVSTGGGAFQYFPKNPRSLALKKLNESDAKAAQAFTIQHNLMSIAHTPYPSNPAIGRKKGEDAYQALINSILNDLEIAESCGSMGIVLHYGHIQSGDSLEGYRNIIFCLDEVLERWEGSARILLENQAGDHGPMGTMMEELVQVRNLCRYPEKVGFCMDTCHAYAAGWWNGGPDKAMLEKGNKLGFWKELGAVHLNDSKYPARSRKDRHERVGKGYIGKEGFLWLLEMDWMYGIPVILESETGADGTHREDIAQVIKWEKERPER</sequence>
<comment type="cofactor">
    <cofactor evidence="1">
        <name>Zn(2+)</name>
        <dbReference type="ChEBI" id="CHEBI:29105"/>
    </cofactor>
</comment>
<dbReference type="Gene3D" id="3.20.20.150">
    <property type="entry name" value="Divalent-metal-dependent TIM barrel enzymes"/>
    <property type="match status" value="1"/>
</dbReference>
<protein>
    <submittedName>
        <fullName evidence="10">Deoxyribonuclease IV</fullName>
        <ecNumber evidence="10">3.1.21.2</ecNumber>
    </submittedName>
</protein>
<dbReference type="InterPro" id="IPR036237">
    <property type="entry name" value="Xyl_isomerase-like_sf"/>
</dbReference>
<dbReference type="EMBL" id="JAUQTB010000001">
    <property type="protein sequence ID" value="MDO7904931.1"/>
    <property type="molecule type" value="Genomic_DNA"/>
</dbReference>
<dbReference type="GO" id="GO:0008833">
    <property type="term" value="F:deoxyribonuclease IV (phage-T4-induced) activity"/>
    <property type="evidence" value="ECO:0007669"/>
    <property type="project" value="UniProtKB-EC"/>
</dbReference>
<evidence type="ECO:0000313" key="11">
    <source>
        <dbReference type="Proteomes" id="UP001240171"/>
    </source>
</evidence>
<name>A0ABT9CB65_9BACL</name>
<evidence type="ECO:0000256" key="8">
    <source>
        <dbReference type="ARBA" id="ARBA00023204"/>
    </source>
</evidence>
<dbReference type="PROSITE" id="PS51432">
    <property type="entry name" value="AP_NUCLEASE_F2_4"/>
    <property type="match status" value="1"/>
</dbReference>
<comment type="similarity">
    <text evidence="2">Belongs to the AP endonuclease 2 family.</text>
</comment>
<dbReference type="RefSeq" id="WP_305022127.1">
    <property type="nucleotide sequence ID" value="NZ_JAUQTB010000001.1"/>
</dbReference>
<evidence type="ECO:0000256" key="2">
    <source>
        <dbReference type="ARBA" id="ARBA00005340"/>
    </source>
</evidence>
<reference evidence="10 11" key="1">
    <citation type="submission" date="2023-07" db="EMBL/GenBank/DDBJ databases">
        <title>Paenibacillus sp. JX-17 nov. isolated from soil.</title>
        <authorList>
            <person name="Wan Y."/>
            <person name="Liu B."/>
        </authorList>
    </citation>
    <scope>NUCLEOTIDE SEQUENCE [LARGE SCALE GENOMIC DNA]</scope>
    <source>
        <strain evidence="10 11">JX-17</strain>
    </source>
</reference>
<dbReference type="PROSITE" id="PS00730">
    <property type="entry name" value="AP_NUCLEASE_F2_2"/>
    <property type="match status" value="1"/>
</dbReference>
<dbReference type="EC" id="3.1.21.2" evidence="10"/>
<keyword evidence="7" id="KW-0862">Zinc</keyword>
<organism evidence="10 11">
    <name type="scientific">Paenibacillus lacisoli</name>
    <dbReference type="NCBI Taxonomy" id="3064525"/>
    <lineage>
        <taxon>Bacteria</taxon>
        <taxon>Bacillati</taxon>
        <taxon>Bacillota</taxon>
        <taxon>Bacilli</taxon>
        <taxon>Bacillales</taxon>
        <taxon>Paenibacillaceae</taxon>
        <taxon>Paenibacillus</taxon>
    </lineage>
</organism>
<dbReference type="PANTHER" id="PTHR21445">
    <property type="entry name" value="ENDONUCLEASE IV ENDODEOXYRIBONUCLEASE IV"/>
    <property type="match status" value="1"/>
</dbReference>
<keyword evidence="5" id="KW-0227">DNA damage</keyword>
<evidence type="ECO:0000256" key="7">
    <source>
        <dbReference type="ARBA" id="ARBA00022833"/>
    </source>
</evidence>